<feature type="domain" description="Glyoxalase/fosfomycin resistance/dioxygenase" evidence="1">
    <location>
        <begin position="14"/>
        <end position="140"/>
    </location>
</feature>
<protein>
    <submittedName>
        <fullName evidence="2">VOC family protein</fullName>
    </submittedName>
</protein>
<dbReference type="InterPro" id="IPR004360">
    <property type="entry name" value="Glyas_Fos-R_dOase_dom"/>
</dbReference>
<dbReference type="Gene3D" id="3.10.180.10">
    <property type="entry name" value="2,3-Dihydroxybiphenyl 1,2-Dioxygenase, domain 1"/>
    <property type="match status" value="1"/>
</dbReference>
<evidence type="ECO:0000313" key="2">
    <source>
        <dbReference type="EMBL" id="MCA9374963.1"/>
    </source>
</evidence>
<dbReference type="EMBL" id="JAGQLM010000054">
    <property type="protein sequence ID" value="MCA9374963.1"/>
    <property type="molecule type" value="Genomic_DNA"/>
</dbReference>
<evidence type="ECO:0000259" key="1">
    <source>
        <dbReference type="Pfam" id="PF00903"/>
    </source>
</evidence>
<comment type="caution">
    <text evidence="2">The sequence shown here is derived from an EMBL/GenBank/DDBJ whole genome shotgun (WGS) entry which is preliminary data.</text>
</comment>
<evidence type="ECO:0000313" key="3">
    <source>
        <dbReference type="Proteomes" id="UP000748332"/>
    </source>
</evidence>
<dbReference type="AlphaFoldDB" id="A0A955I1P9"/>
<reference evidence="2" key="2">
    <citation type="journal article" date="2021" name="Microbiome">
        <title>Successional dynamics and alternative stable states in a saline activated sludge microbial community over 9 years.</title>
        <authorList>
            <person name="Wang Y."/>
            <person name="Ye J."/>
            <person name="Ju F."/>
            <person name="Liu L."/>
            <person name="Boyd J.A."/>
            <person name="Deng Y."/>
            <person name="Parks D.H."/>
            <person name="Jiang X."/>
            <person name="Yin X."/>
            <person name="Woodcroft B.J."/>
            <person name="Tyson G.W."/>
            <person name="Hugenholtz P."/>
            <person name="Polz M.F."/>
            <person name="Zhang T."/>
        </authorList>
    </citation>
    <scope>NUCLEOTIDE SEQUENCE</scope>
    <source>
        <strain evidence="2">HKST-UBA16</strain>
    </source>
</reference>
<dbReference type="InterPro" id="IPR029068">
    <property type="entry name" value="Glyas_Bleomycin-R_OHBP_Dase"/>
</dbReference>
<name>A0A955I1P9_9BACT</name>
<dbReference type="SUPFAM" id="SSF54593">
    <property type="entry name" value="Glyoxalase/Bleomycin resistance protein/Dihydroxybiphenyl dioxygenase"/>
    <property type="match status" value="1"/>
</dbReference>
<reference evidence="2" key="1">
    <citation type="submission" date="2020-04" db="EMBL/GenBank/DDBJ databases">
        <authorList>
            <person name="Zhang T."/>
        </authorList>
    </citation>
    <scope>NUCLEOTIDE SEQUENCE</scope>
    <source>
        <strain evidence="2">HKST-UBA16</strain>
    </source>
</reference>
<proteinExistence type="predicted"/>
<dbReference type="Proteomes" id="UP000748332">
    <property type="component" value="Unassembled WGS sequence"/>
</dbReference>
<sequence>MFNIKKCGVHIKSKDIYKSFDFYSSLGFKPVFSYGTAEFYSRIIELDSIQTVEEKYNGVVFDVSGMIFEIADGHIAVKDGVFKTEMKNSKISLIVDVDAVNEVVRITKKKKYKISVPVKVYPWGSKEVVIKDPDGVVIVFRELLD</sequence>
<organism evidence="2 3">
    <name type="scientific">Candidatus Dojkabacteria bacterium</name>
    <dbReference type="NCBI Taxonomy" id="2099670"/>
    <lineage>
        <taxon>Bacteria</taxon>
        <taxon>Candidatus Dojkabacteria</taxon>
    </lineage>
</organism>
<accession>A0A955I1P9</accession>
<dbReference type="Pfam" id="PF00903">
    <property type="entry name" value="Glyoxalase"/>
    <property type="match status" value="1"/>
</dbReference>
<gene>
    <name evidence="2" type="ORF">KC622_01385</name>
</gene>